<reference evidence="1 2" key="1">
    <citation type="journal article" date="2012" name="J. Bacteriol.">
        <title>Draft Genome Sequence of an Ammonia-Oxidizing Archaeon, "Candidatus Nitrosopumilus sediminis" AR2, from Svalbard in the Arctic Circle.</title>
        <authorList>
            <person name="Park S.J."/>
            <person name="Kim J.G."/>
            <person name="Jung M.Y."/>
            <person name="Kim S.J."/>
            <person name="Cha I.T."/>
            <person name="Ghai R."/>
            <person name="Martin-Cuadrado A.B."/>
            <person name="Rodriguez-Valera F."/>
            <person name="Rhee S.K."/>
        </authorList>
    </citation>
    <scope>NUCLEOTIDE SEQUENCE [LARGE SCALE GENOMIC DNA]</scope>
    <source>
        <strain evidence="1 2">AR2</strain>
    </source>
</reference>
<dbReference type="AlphaFoldDB" id="K0BD63"/>
<dbReference type="KEGG" id="nir:NSED_05790"/>
<accession>K0BD63</accession>
<dbReference type="EMBL" id="CP003843">
    <property type="protein sequence ID" value="AFS82960.1"/>
    <property type="molecule type" value="Genomic_DNA"/>
</dbReference>
<organism evidence="1 2">
    <name type="scientific">Candidatus Nitrosopumilus sediminis</name>
    <dbReference type="NCBI Taxonomy" id="1229909"/>
    <lineage>
        <taxon>Archaea</taxon>
        <taxon>Nitrososphaerota</taxon>
        <taxon>Nitrososphaeria</taxon>
        <taxon>Nitrosopumilales</taxon>
        <taxon>Nitrosopumilaceae</taxon>
        <taxon>Nitrosopumilus</taxon>
    </lineage>
</organism>
<dbReference type="Proteomes" id="UP000006100">
    <property type="component" value="Chromosome"/>
</dbReference>
<dbReference type="HOGENOM" id="CLU_2802023_0_0_2"/>
<dbReference type="STRING" id="1229909.NSED_05790"/>
<sequence length="74" mass="8283">MQIANSHDMSFDEICPICNKPSDQHNPEERSRCNIELVKNGLMRYCGLCGLTKPAKGLIDRCGKCGEKYSFSNS</sequence>
<protein>
    <submittedName>
        <fullName evidence="1">Uncharacterized protein</fullName>
    </submittedName>
</protein>
<name>K0BD63_9ARCH</name>
<dbReference type="PATRIC" id="fig|1229909.8.peg.1270"/>
<gene>
    <name evidence="1" type="ORF">NSED_05790</name>
</gene>
<keyword evidence="2" id="KW-1185">Reference proteome</keyword>
<evidence type="ECO:0000313" key="2">
    <source>
        <dbReference type="Proteomes" id="UP000006100"/>
    </source>
</evidence>
<evidence type="ECO:0000313" key="1">
    <source>
        <dbReference type="EMBL" id="AFS82960.1"/>
    </source>
</evidence>
<proteinExistence type="predicted"/>